<proteinExistence type="inferred from homology"/>
<evidence type="ECO:0000256" key="1">
    <source>
        <dbReference type="ARBA" id="ARBA00004275"/>
    </source>
</evidence>
<evidence type="ECO:0000256" key="3">
    <source>
        <dbReference type="ARBA" id="ARBA00005254"/>
    </source>
</evidence>
<dbReference type="GO" id="GO:0016853">
    <property type="term" value="F:isomerase activity"/>
    <property type="evidence" value="ECO:0007669"/>
    <property type="project" value="UniProtKB-KW"/>
</dbReference>
<dbReference type="PROSITE" id="PS00166">
    <property type="entry name" value="ENOYL_COA_HYDRATASE"/>
    <property type="match status" value="1"/>
</dbReference>
<comment type="pathway">
    <text evidence="2">Lipid metabolism; fatty acid beta-oxidation.</text>
</comment>
<dbReference type="Gene3D" id="1.10.12.10">
    <property type="entry name" value="Lyase 2-enoyl-coa Hydratase, Chain A, domain 2"/>
    <property type="match status" value="1"/>
</dbReference>
<dbReference type="GO" id="GO:0004300">
    <property type="term" value="F:enoyl-CoA hydratase activity"/>
    <property type="evidence" value="ECO:0007669"/>
    <property type="project" value="UniProtKB-EC"/>
</dbReference>
<name>C9Y8M4_CURXX</name>
<dbReference type="SUPFAM" id="SSF52096">
    <property type="entry name" value="ClpP/crotonase"/>
    <property type="match status" value="1"/>
</dbReference>
<dbReference type="InterPro" id="IPR045002">
    <property type="entry name" value="Ech1-like"/>
</dbReference>
<keyword evidence="10" id="KW-0456">Lyase</keyword>
<dbReference type="Pfam" id="PF00378">
    <property type="entry name" value="ECH_1"/>
    <property type="match status" value="1"/>
</dbReference>
<organism evidence="10">
    <name type="scientific">Curvibacter symbiont subsp. Hydra magnipapillata</name>
    <dbReference type="NCBI Taxonomy" id="667019"/>
    <lineage>
        <taxon>Bacteria</taxon>
        <taxon>Pseudomonadati</taxon>
        <taxon>Pseudomonadota</taxon>
        <taxon>Betaproteobacteria</taxon>
        <taxon>Burkholderiales</taxon>
        <taxon>Comamonadaceae</taxon>
        <taxon>Curvibacter</taxon>
    </lineage>
</organism>
<reference evidence="10" key="1">
    <citation type="journal article" date="2010" name="Nature">
        <title>The dynamic genome of Hydra.</title>
        <authorList>
            <person name="Chapman J.A."/>
            <person name="Kirkness E.F."/>
            <person name="Simakov O."/>
            <person name="Hampson S.E."/>
            <person name="Mitros T."/>
            <person name="Weinmaier T."/>
            <person name="Rattei T."/>
            <person name="Balasubramanian P.G."/>
            <person name="Borman J."/>
            <person name="Busam D."/>
            <person name="Disbennett K."/>
            <person name="Pfannkoch C."/>
            <person name="Sumin N."/>
            <person name="Sutton G."/>
            <person name="Viswanathan L."/>
            <person name="Walenz B."/>
            <person name="Goodstein D.M."/>
            <person name="Hellsten U."/>
            <person name="Kawashima T."/>
            <person name="Prochnik S.E."/>
            <person name="Putnam N.H."/>
            <person name="Shu S."/>
            <person name="Blumberg B."/>
            <person name="Dana C.E."/>
            <person name="Gee L."/>
            <person name="Kibler D.F."/>
            <person name="Law L."/>
            <person name="Lindgens D."/>
            <person name="Martinez D.E."/>
            <person name="Peng J."/>
            <person name="Wigge P.A."/>
            <person name="Bertulat B."/>
            <person name="Guder C."/>
            <person name="Nakamura Y."/>
            <person name="Ozbek S."/>
            <person name="Watanabe H."/>
            <person name="Khalturin K."/>
            <person name="Hemmrich G."/>
            <person name="Franke A."/>
            <person name="Augustin R."/>
            <person name="Fraune S."/>
            <person name="Hayakawa E."/>
            <person name="Hayakawa S."/>
            <person name="Hirose M."/>
            <person name="Hwang J."/>
            <person name="Ikeo K."/>
            <person name="Nishimiya-Fujisawa C."/>
            <person name="Ogura A."/>
            <person name="Takahashi T."/>
            <person name="Steinmetz P.R."/>
            <person name="Zhang X."/>
            <person name="Aufschnaiter R."/>
            <person name="Eder M.K."/>
            <person name="Gorny A.K."/>
            <person name="Salvenmoser W."/>
            <person name="Heimberg A.M."/>
            <person name="Wheeler B.M."/>
            <person name="Peterson K.J."/>
            <person name="Boettger A."/>
            <person name="Tischler P."/>
            <person name="Wolf A."/>
            <person name="Gojobori T."/>
            <person name="Remington K.A."/>
            <person name="Strausberg R.L."/>
            <person name="Venter J."/>
            <person name="Technau U."/>
            <person name="Hobmayer B."/>
            <person name="Bosch T.C."/>
            <person name="Holstein T.W."/>
            <person name="Fujisawa T."/>
            <person name="Bode H.R."/>
            <person name="David C.N."/>
            <person name="Rokhsar D.S."/>
            <person name="Steele R.E."/>
        </authorList>
    </citation>
    <scope>NUCLEOTIDE SEQUENCE</scope>
</reference>
<keyword evidence="4" id="KW-0276">Fatty acid metabolism</keyword>
<protein>
    <submittedName>
        <fullName evidence="10">Delta(3,5)-Delta(2,4)-dienoyl-CoA isomerase,mitochondrial</fullName>
        <ecNumber evidence="10">4.2.1.17</ecNumber>
    </submittedName>
</protein>
<evidence type="ECO:0000256" key="6">
    <source>
        <dbReference type="ARBA" id="ARBA00023098"/>
    </source>
</evidence>
<sequence>MNTIKIIAARAHSMGASSLFGTKKETHMEFETLKVTLDAHIATIRLNRPDKANAMNATMWQEIRQAFEWVDRTPEARVAVLQGEGKLFCAGIDLQMMMGIGPQIANECDGRMRESLRRMILDMQDTLTSLERCRKPVLAAIHGGCIGGGIDLVTCADMRYASADAFFTIKEIDIGMTADVGTLQRLPKLVGDGITRELAYTGRKMDATEAKGIGLVNRVFESREALYAGVQEIAATIAAKSPLSIRGTKEMITYARDHSVADSLNYIATWNAAMLMSKDLTEAMTANMQKRAPVFKD</sequence>
<keyword evidence="5" id="KW-0007">Acetylation</keyword>
<dbReference type="FunFam" id="1.10.12.10:FF:000004">
    <property type="entry name" value="Delta3,5-delta2,4-dienoyl-CoA isomerase"/>
    <property type="match status" value="1"/>
</dbReference>
<evidence type="ECO:0000256" key="8">
    <source>
        <dbReference type="ARBA" id="ARBA00023235"/>
    </source>
</evidence>
<dbReference type="InterPro" id="IPR001753">
    <property type="entry name" value="Enoyl-CoA_hydra/iso"/>
</dbReference>
<evidence type="ECO:0000256" key="2">
    <source>
        <dbReference type="ARBA" id="ARBA00005005"/>
    </source>
</evidence>
<dbReference type="UniPathway" id="UPA00659"/>
<dbReference type="Gene3D" id="3.90.226.10">
    <property type="entry name" value="2-enoyl-CoA Hydratase, Chain A, domain 1"/>
    <property type="match status" value="1"/>
</dbReference>
<dbReference type="InterPro" id="IPR018376">
    <property type="entry name" value="Enoyl-CoA_hyd/isom_CS"/>
</dbReference>
<evidence type="ECO:0000256" key="4">
    <source>
        <dbReference type="ARBA" id="ARBA00022832"/>
    </source>
</evidence>
<dbReference type="PANTHER" id="PTHR43149">
    <property type="entry name" value="ENOYL-COA HYDRATASE"/>
    <property type="match status" value="1"/>
</dbReference>
<dbReference type="EC" id="4.2.1.17" evidence="10"/>
<evidence type="ECO:0000256" key="7">
    <source>
        <dbReference type="ARBA" id="ARBA00023140"/>
    </source>
</evidence>
<dbReference type="AlphaFoldDB" id="C9Y8M4"/>
<comment type="similarity">
    <text evidence="3 9">Belongs to the enoyl-CoA hydratase/isomerase family.</text>
</comment>
<dbReference type="CDD" id="cd06558">
    <property type="entry name" value="crotonase-like"/>
    <property type="match status" value="1"/>
</dbReference>
<keyword evidence="7" id="KW-0576">Peroxisome</keyword>
<dbReference type="GO" id="GO:0005737">
    <property type="term" value="C:cytoplasm"/>
    <property type="evidence" value="ECO:0007669"/>
    <property type="project" value="UniProtKB-ARBA"/>
</dbReference>
<dbReference type="PANTHER" id="PTHR43149:SF1">
    <property type="entry name" value="DELTA(3,5)-DELTA(2,4)-DIENOYL-COA ISOMERASE, MITOCHONDRIAL"/>
    <property type="match status" value="1"/>
</dbReference>
<evidence type="ECO:0000256" key="5">
    <source>
        <dbReference type="ARBA" id="ARBA00022990"/>
    </source>
</evidence>
<gene>
    <name evidence="10" type="primary">ECH1</name>
    <name evidence="10" type="ORF">Csp_A04750</name>
</gene>
<dbReference type="InterPro" id="IPR014748">
    <property type="entry name" value="Enoyl-CoA_hydra_C"/>
</dbReference>
<accession>C9Y8M4</accession>
<evidence type="ECO:0000313" key="10">
    <source>
        <dbReference type="EMBL" id="CBA27932.1"/>
    </source>
</evidence>
<comment type="subcellular location">
    <subcellularLocation>
        <location evidence="1">Peroxisome</location>
    </subcellularLocation>
</comment>
<dbReference type="GO" id="GO:0006635">
    <property type="term" value="P:fatty acid beta-oxidation"/>
    <property type="evidence" value="ECO:0007669"/>
    <property type="project" value="UniProtKB-UniPathway"/>
</dbReference>
<dbReference type="InterPro" id="IPR029045">
    <property type="entry name" value="ClpP/crotonase-like_dom_sf"/>
</dbReference>
<keyword evidence="6" id="KW-0443">Lipid metabolism</keyword>
<evidence type="ECO:0000256" key="9">
    <source>
        <dbReference type="RuleBase" id="RU003707"/>
    </source>
</evidence>
<dbReference type="FunFam" id="3.90.226.10:FF:000024">
    <property type="entry name" value="Delta3,5-delta2,4-dienoyl-CoA isomerase"/>
    <property type="match status" value="1"/>
</dbReference>
<dbReference type="EMBL" id="FN543104">
    <property type="protein sequence ID" value="CBA27932.1"/>
    <property type="molecule type" value="Genomic_DNA"/>
</dbReference>
<dbReference type="NCBIfam" id="NF004794">
    <property type="entry name" value="PRK06142.1"/>
    <property type="match status" value="1"/>
</dbReference>
<keyword evidence="8 10" id="KW-0413">Isomerase</keyword>